<evidence type="ECO:0000256" key="1">
    <source>
        <dbReference type="SAM" id="Phobius"/>
    </source>
</evidence>
<accession>M7MYW0</accession>
<gene>
    <name evidence="2" type="ORF">ADIAG_00143</name>
</gene>
<feature type="transmembrane region" description="Helical" evidence="1">
    <location>
        <begin position="45"/>
        <end position="63"/>
    </location>
</feature>
<name>M7MYW0_9MICC</name>
<dbReference type="PATRIC" id="fig|1276920.7.peg.140"/>
<dbReference type="EMBL" id="AOCK01000001">
    <property type="protein sequence ID" value="EMR00136.1"/>
    <property type="molecule type" value="Genomic_DNA"/>
</dbReference>
<keyword evidence="1" id="KW-0812">Transmembrane</keyword>
<keyword evidence="1" id="KW-1133">Transmembrane helix</keyword>
<keyword evidence="3" id="KW-1185">Reference proteome</keyword>
<dbReference type="AlphaFoldDB" id="M7MYW0"/>
<proteinExistence type="predicted"/>
<reference evidence="2 3" key="1">
    <citation type="journal article" date="2013" name="Genome Announc.">
        <title>Draft Genome Sequence of Arthrobacter gangotriensis Strain Lz1yT, Isolated from a Penguin Rookery Soil Sample Collected in Antarctica, near the Indian Station Dakshin Gangotri.</title>
        <authorList>
            <person name="Shivaji S."/>
            <person name="Ara S."/>
            <person name="Bandi S."/>
            <person name="Singh A."/>
            <person name="Kumar Pinnaka A."/>
        </authorList>
    </citation>
    <scope>NUCLEOTIDE SEQUENCE [LARGE SCALE GENOMIC DNA]</scope>
    <source>
        <strain evidence="2 3">Lz1y</strain>
    </source>
</reference>
<comment type="caution">
    <text evidence="2">The sequence shown here is derived from an EMBL/GenBank/DDBJ whole genome shotgun (WGS) entry which is preliminary data.</text>
</comment>
<dbReference type="RefSeq" id="WP_007269350.1">
    <property type="nucleotide sequence ID" value="NZ_AOCK01000001.1"/>
</dbReference>
<evidence type="ECO:0000313" key="3">
    <source>
        <dbReference type="Proteomes" id="UP000012015"/>
    </source>
</evidence>
<sequence length="66" mass="7115">MAILGVLLAVLLAITGLLFLVLQSWLADTVVRRVVGVPIGWPRSIVVGFVMSVAMGLTVQYLFRAC</sequence>
<evidence type="ECO:0000313" key="2">
    <source>
        <dbReference type="EMBL" id="EMR00136.1"/>
    </source>
</evidence>
<protein>
    <submittedName>
        <fullName evidence="2">Uncharacterized protein</fullName>
    </submittedName>
</protein>
<dbReference type="Proteomes" id="UP000012015">
    <property type="component" value="Unassembled WGS sequence"/>
</dbReference>
<organism evidence="2 3">
    <name type="scientific">Paeniglutamicibacter gangotriensis Lz1y</name>
    <dbReference type="NCBI Taxonomy" id="1276920"/>
    <lineage>
        <taxon>Bacteria</taxon>
        <taxon>Bacillati</taxon>
        <taxon>Actinomycetota</taxon>
        <taxon>Actinomycetes</taxon>
        <taxon>Micrococcales</taxon>
        <taxon>Micrococcaceae</taxon>
        <taxon>Paeniglutamicibacter</taxon>
    </lineage>
</organism>
<keyword evidence="1" id="KW-0472">Membrane</keyword>